<sequence>MIFVIYLFSVCRQRCVGMSDATVARKCVARLVKLSTCPFRSNLPPCVVKTCK</sequence>
<protein>
    <submittedName>
        <fullName evidence="1">Uncharacterized protein</fullName>
    </submittedName>
</protein>
<name>A0A0E9QPK8_ANGAN</name>
<dbReference type="AlphaFoldDB" id="A0A0E9QPK8"/>
<evidence type="ECO:0000313" key="1">
    <source>
        <dbReference type="EMBL" id="JAH18108.1"/>
    </source>
</evidence>
<reference evidence="1" key="1">
    <citation type="submission" date="2014-11" db="EMBL/GenBank/DDBJ databases">
        <authorList>
            <person name="Amaro Gonzalez C."/>
        </authorList>
    </citation>
    <scope>NUCLEOTIDE SEQUENCE</scope>
</reference>
<reference evidence="1" key="2">
    <citation type="journal article" date="2015" name="Fish Shellfish Immunol.">
        <title>Early steps in the European eel (Anguilla anguilla)-Vibrio vulnificus interaction in the gills: Role of the RtxA13 toxin.</title>
        <authorList>
            <person name="Callol A."/>
            <person name="Pajuelo D."/>
            <person name="Ebbesson L."/>
            <person name="Teles M."/>
            <person name="MacKenzie S."/>
            <person name="Amaro C."/>
        </authorList>
    </citation>
    <scope>NUCLEOTIDE SEQUENCE</scope>
</reference>
<dbReference type="EMBL" id="GBXM01090469">
    <property type="protein sequence ID" value="JAH18108.1"/>
    <property type="molecule type" value="Transcribed_RNA"/>
</dbReference>
<proteinExistence type="predicted"/>
<accession>A0A0E9QPK8</accession>
<organism evidence="1">
    <name type="scientific">Anguilla anguilla</name>
    <name type="common">European freshwater eel</name>
    <name type="synonym">Muraena anguilla</name>
    <dbReference type="NCBI Taxonomy" id="7936"/>
    <lineage>
        <taxon>Eukaryota</taxon>
        <taxon>Metazoa</taxon>
        <taxon>Chordata</taxon>
        <taxon>Craniata</taxon>
        <taxon>Vertebrata</taxon>
        <taxon>Euteleostomi</taxon>
        <taxon>Actinopterygii</taxon>
        <taxon>Neopterygii</taxon>
        <taxon>Teleostei</taxon>
        <taxon>Anguilliformes</taxon>
        <taxon>Anguillidae</taxon>
        <taxon>Anguilla</taxon>
    </lineage>
</organism>